<dbReference type="RefSeq" id="XP_062652743.1">
    <property type="nucleotide sequence ID" value="XM_062790942.1"/>
</dbReference>
<reference evidence="1" key="1">
    <citation type="journal article" date="2023" name="Mol. Phylogenet. Evol.">
        <title>Genome-scale phylogeny and comparative genomics of the fungal order Sordariales.</title>
        <authorList>
            <person name="Hensen N."/>
            <person name="Bonometti L."/>
            <person name="Westerberg I."/>
            <person name="Brannstrom I.O."/>
            <person name="Guillou S."/>
            <person name="Cros-Aarteil S."/>
            <person name="Calhoun S."/>
            <person name="Haridas S."/>
            <person name="Kuo A."/>
            <person name="Mondo S."/>
            <person name="Pangilinan J."/>
            <person name="Riley R."/>
            <person name="LaButti K."/>
            <person name="Andreopoulos B."/>
            <person name="Lipzen A."/>
            <person name="Chen C."/>
            <person name="Yan M."/>
            <person name="Daum C."/>
            <person name="Ng V."/>
            <person name="Clum A."/>
            <person name="Steindorff A."/>
            <person name="Ohm R.A."/>
            <person name="Martin F."/>
            <person name="Silar P."/>
            <person name="Natvig D.O."/>
            <person name="Lalanne C."/>
            <person name="Gautier V."/>
            <person name="Ament-Velasquez S.L."/>
            <person name="Kruys A."/>
            <person name="Hutchinson M.I."/>
            <person name="Powell A.J."/>
            <person name="Barry K."/>
            <person name="Miller A.N."/>
            <person name="Grigoriev I.V."/>
            <person name="Debuchy R."/>
            <person name="Gladieux P."/>
            <person name="Hiltunen Thoren M."/>
            <person name="Johannesson H."/>
        </authorList>
    </citation>
    <scope>NUCLEOTIDE SEQUENCE</scope>
    <source>
        <strain evidence="1">CBS 731.68</strain>
    </source>
</reference>
<dbReference type="EMBL" id="MU853223">
    <property type="protein sequence ID" value="KAK4128972.1"/>
    <property type="molecule type" value="Genomic_DNA"/>
</dbReference>
<organism evidence="1 2">
    <name type="scientific">Parathielavia appendiculata</name>
    <dbReference type="NCBI Taxonomy" id="2587402"/>
    <lineage>
        <taxon>Eukaryota</taxon>
        <taxon>Fungi</taxon>
        <taxon>Dikarya</taxon>
        <taxon>Ascomycota</taxon>
        <taxon>Pezizomycotina</taxon>
        <taxon>Sordariomycetes</taxon>
        <taxon>Sordariomycetidae</taxon>
        <taxon>Sordariales</taxon>
        <taxon>Chaetomiaceae</taxon>
        <taxon>Parathielavia</taxon>
    </lineage>
</organism>
<dbReference type="AlphaFoldDB" id="A0AAN6U9K2"/>
<accession>A0AAN6U9K2</accession>
<evidence type="ECO:0008006" key="3">
    <source>
        <dbReference type="Google" id="ProtNLM"/>
    </source>
</evidence>
<sequence>MASMANTISTKYEALHAADPSRLSLANLPLEIPLHIIEDLFKLRDVQKIILRPPPMNGIGGVCRLFRHKYCKIRPTRWGAHLCPAGPYHVGLKRDMFYVRFHHQDSIFDLSHQHLNLDVYLGKDEFGGILDGIERMATSAYCVSYELDHFNPPGRLYLRHLSPQSRELIVLPPAWSLEKNPVSDDGLELNPCWSP</sequence>
<comment type="caution">
    <text evidence="1">The sequence shown here is derived from an EMBL/GenBank/DDBJ whole genome shotgun (WGS) entry which is preliminary data.</text>
</comment>
<protein>
    <recommendedName>
        <fullName evidence="3">F-box domain-containing protein</fullName>
    </recommendedName>
</protein>
<dbReference type="Proteomes" id="UP001302602">
    <property type="component" value="Unassembled WGS sequence"/>
</dbReference>
<dbReference type="GeneID" id="87827711"/>
<evidence type="ECO:0000313" key="1">
    <source>
        <dbReference type="EMBL" id="KAK4128972.1"/>
    </source>
</evidence>
<evidence type="ECO:0000313" key="2">
    <source>
        <dbReference type="Proteomes" id="UP001302602"/>
    </source>
</evidence>
<proteinExistence type="predicted"/>
<gene>
    <name evidence="1" type="ORF">N657DRAFT_629969</name>
</gene>
<reference evidence="1" key="2">
    <citation type="submission" date="2023-05" db="EMBL/GenBank/DDBJ databases">
        <authorList>
            <consortium name="Lawrence Berkeley National Laboratory"/>
            <person name="Steindorff A."/>
            <person name="Hensen N."/>
            <person name="Bonometti L."/>
            <person name="Westerberg I."/>
            <person name="Brannstrom I.O."/>
            <person name="Guillou S."/>
            <person name="Cros-Aarteil S."/>
            <person name="Calhoun S."/>
            <person name="Haridas S."/>
            <person name="Kuo A."/>
            <person name="Mondo S."/>
            <person name="Pangilinan J."/>
            <person name="Riley R."/>
            <person name="Labutti K."/>
            <person name="Andreopoulos B."/>
            <person name="Lipzen A."/>
            <person name="Chen C."/>
            <person name="Yanf M."/>
            <person name="Daum C."/>
            <person name="Ng V."/>
            <person name="Clum A."/>
            <person name="Ohm R."/>
            <person name="Martin F."/>
            <person name="Silar P."/>
            <person name="Natvig D."/>
            <person name="Lalanne C."/>
            <person name="Gautier V."/>
            <person name="Ament-Velasquez S.L."/>
            <person name="Kruys A."/>
            <person name="Hutchinson M.I."/>
            <person name="Powell A.J."/>
            <person name="Barry K."/>
            <person name="Miller A.N."/>
            <person name="Grigoriev I.V."/>
            <person name="Debuchy R."/>
            <person name="Gladieux P."/>
            <person name="Thoren M.H."/>
            <person name="Johannesson H."/>
        </authorList>
    </citation>
    <scope>NUCLEOTIDE SEQUENCE</scope>
    <source>
        <strain evidence="1">CBS 731.68</strain>
    </source>
</reference>
<name>A0AAN6U9K2_9PEZI</name>
<keyword evidence="2" id="KW-1185">Reference proteome</keyword>